<dbReference type="RefSeq" id="WP_028386013.1">
    <property type="nucleotide sequence ID" value="NZ_CAAAHN010000011.1"/>
</dbReference>
<protein>
    <submittedName>
        <fullName evidence="1">Uncharacterized protein</fullName>
    </submittedName>
</protein>
<proteinExistence type="predicted"/>
<evidence type="ECO:0000313" key="1">
    <source>
        <dbReference type="EMBL" id="KTC99035.1"/>
    </source>
</evidence>
<dbReference type="PATRIC" id="fig|45065.4.peg.1401"/>
<dbReference type="STRING" id="45065.Lgee_1301"/>
<gene>
    <name evidence="1" type="ORF">Lgee_1301</name>
</gene>
<dbReference type="OrthoDB" id="5635789at2"/>
<organism evidence="1 2">
    <name type="scientific">Legionella geestiana</name>
    <dbReference type="NCBI Taxonomy" id="45065"/>
    <lineage>
        <taxon>Bacteria</taxon>
        <taxon>Pseudomonadati</taxon>
        <taxon>Pseudomonadota</taxon>
        <taxon>Gammaproteobacteria</taxon>
        <taxon>Legionellales</taxon>
        <taxon>Legionellaceae</taxon>
        <taxon>Legionella</taxon>
    </lineage>
</organism>
<dbReference type="AlphaFoldDB" id="A0A0W0TUI2"/>
<sequence>MFFRDDYRVAIFTFDHTLCKKPTFYFFKNLCVDFDESRKHSPLLHFTFQQSDYEKGKKDATDFLKADASSWFLHNEDYISAIATFHSFPDYIAGFLATMLGKELKRLDTHTVAPTENHLIASYEVEGVSRPVLIAYINPLVDRQLAITSDNWKSEQLSDLRGVLLKNNWLRDDESVHFYEGVCRNSECGLMDCGVPSELGYRPKYSQLALERNASFRAASGAVTVHRVRPGKHFEADLTADEQEAMYWARAGTAEPSRLPPSSSSASSHPVRTTLLLAGFGVFATAAAFGVCAMLGGEKETIQPHTL</sequence>
<reference evidence="1 2" key="1">
    <citation type="submission" date="2015-11" db="EMBL/GenBank/DDBJ databases">
        <title>Genomic analysis of 38 Legionella species identifies large and diverse effector repertoires.</title>
        <authorList>
            <person name="Burstein D."/>
            <person name="Amaro F."/>
            <person name="Zusman T."/>
            <person name="Lifshitz Z."/>
            <person name="Cohen O."/>
            <person name="Gilbert J.A."/>
            <person name="Pupko T."/>
            <person name="Shuman H.A."/>
            <person name="Segal G."/>
        </authorList>
    </citation>
    <scope>NUCLEOTIDE SEQUENCE [LARGE SCALE GENOMIC DNA]</scope>
    <source>
        <strain evidence="1 2">ATCC 49504</strain>
    </source>
</reference>
<keyword evidence="2" id="KW-1185">Reference proteome</keyword>
<evidence type="ECO:0000313" key="2">
    <source>
        <dbReference type="Proteomes" id="UP000054785"/>
    </source>
</evidence>
<dbReference type="EMBL" id="LNYC01000051">
    <property type="protein sequence ID" value="KTC99035.1"/>
    <property type="molecule type" value="Genomic_DNA"/>
</dbReference>
<accession>A0A0W0TUI2</accession>
<comment type="caution">
    <text evidence="1">The sequence shown here is derived from an EMBL/GenBank/DDBJ whole genome shotgun (WGS) entry which is preliminary data.</text>
</comment>
<dbReference type="Proteomes" id="UP000054785">
    <property type="component" value="Unassembled WGS sequence"/>
</dbReference>
<name>A0A0W0TUI2_9GAMM</name>